<organism evidence="4">
    <name type="scientific">Nippostrongylus brasiliensis</name>
    <name type="common">Rat hookworm</name>
    <dbReference type="NCBI Taxonomy" id="27835"/>
    <lineage>
        <taxon>Eukaryota</taxon>
        <taxon>Metazoa</taxon>
        <taxon>Ecdysozoa</taxon>
        <taxon>Nematoda</taxon>
        <taxon>Chromadorea</taxon>
        <taxon>Rhabditida</taxon>
        <taxon>Rhabditina</taxon>
        <taxon>Rhabditomorpha</taxon>
        <taxon>Strongyloidea</taxon>
        <taxon>Heligmosomidae</taxon>
        <taxon>Nippostrongylus</taxon>
    </lineage>
</organism>
<evidence type="ECO:0000313" key="3">
    <source>
        <dbReference type="Proteomes" id="UP000271162"/>
    </source>
</evidence>
<accession>A0A0N4XR81</accession>
<keyword evidence="3" id="KW-1185">Reference proteome</keyword>
<evidence type="ECO:0000256" key="1">
    <source>
        <dbReference type="SAM" id="MobiDB-lite"/>
    </source>
</evidence>
<feature type="compositionally biased region" description="Basic residues" evidence="1">
    <location>
        <begin position="16"/>
        <end position="40"/>
    </location>
</feature>
<dbReference type="WBParaSite" id="NBR_0000503301-mRNA-1">
    <property type="protein sequence ID" value="NBR_0000503301-mRNA-1"/>
    <property type="gene ID" value="NBR_0000503301"/>
</dbReference>
<protein>
    <submittedName>
        <fullName evidence="2 4">Uncharacterized protein</fullName>
    </submittedName>
</protein>
<evidence type="ECO:0000313" key="4">
    <source>
        <dbReference type="WBParaSite" id="NBR_0000503301-mRNA-1"/>
    </source>
</evidence>
<sequence>IDAKALGVNRTVGEVHHHRHHPLHLPPRRRPPPPPRHPRRVHDNVVFGSPRCYLD</sequence>
<reference evidence="2 3" key="2">
    <citation type="submission" date="2018-11" db="EMBL/GenBank/DDBJ databases">
        <authorList>
            <consortium name="Pathogen Informatics"/>
        </authorList>
    </citation>
    <scope>NUCLEOTIDE SEQUENCE [LARGE SCALE GENOMIC DNA]</scope>
</reference>
<reference evidence="4" key="1">
    <citation type="submission" date="2017-02" db="UniProtKB">
        <authorList>
            <consortium name="WormBaseParasite"/>
        </authorList>
    </citation>
    <scope>IDENTIFICATION</scope>
</reference>
<dbReference type="EMBL" id="UYSL01010900">
    <property type="protein sequence ID" value="VDL68623.1"/>
    <property type="molecule type" value="Genomic_DNA"/>
</dbReference>
<dbReference type="Proteomes" id="UP000271162">
    <property type="component" value="Unassembled WGS sequence"/>
</dbReference>
<name>A0A0N4XR81_NIPBR</name>
<dbReference type="AlphaFoldDB" id="A0A0N4XR81"/>
<proteinExistence type="predicted"/>
<gene>
    <name evidence="2" type="ORF">NBR_LOCUS5034</name>
</gene>
<evidence type="ECO:0000313" key="2">
    <source>
        <dbReference type="EMBL" id="VDL68623.1"/>
    </source>
</evidence>
<feature type="region of interest" description="Disordered" evidence="1">
    <location>
        <begin position="1"/>
        <end position="55"/>
    </location>
</feature>